<dbReference type="SUPFAM" id="SSF53218">
    <property type="entry name" value="Molybdenum cofactor biosynthesis proteins"/>
    <property type="match status" value="1"/>
</dbReference>
<dbReference type="STRING" id="1227499.C493_14948"/>
<dbReference type="Proteomes" id="UP000011602">
    <property type="component" value="Unassembled WGS sequence"/>
</dbReference>
<sequence>MGFGSELQRELTSSGSPSALKYLHIPTRCVTFSHIPAGIHHDRSLATGSPIRRRSAIESAATADVFAHRFYDGVRTPRMERKEFRDLASPAEARAAIDSLSLEGGLERVSLEDARGRVLAARLDAELDVPGFDRASLDGYALRARDTFGADEADPASLDLVGEIHAGEEPNVELETGQAAEISTGAVMPDGADAMVPVERTDFDDENGDVLIRTSVAPGDNVMFAGADVAAGERALGPGTQITPRDIGLLSALGVDELPVRAPPKVGIVSTGDELVRPGEDVDSARGEIYDVNSYTIAAGVEDAGGEAVLYPHAGDDQDEMERVLREAADECDLVLSSGSTSASAVDVIYRVIEEQGELLLHGVSVKPGKPMLVGRLDRSAYVGLPGYPVSAMMVFRTFVAPAIREAAGVPEPRAATVAGTMAREERYGEGRLRLMPVGLVTDADGETLVYPVDKGSGATTSLAEADGVVEVGPETDYLEEGESVTVKLFSADVRSPTLLGLGEDDPTVNRLLDSLANPRYLSVGTRPAVRRFRNGVPDVAVVAGPLERDLEADELGRWEREWGLVVQAGNPHDLEGLEDLVDRDLRFVNRTTDSGLRSSLEAALAALADDRGVDATELRESIDGFDLGLRAHESPARTVIAGDADVAIGLRATADHLDLGFVLVDAQPVRVLANPDRTAKAGVRELEAALADLNREDLQDV</sequence>
<dbReference type="Pfam" id="PF03453">
    <property type="entry name" value="MoeA_N"/>
    <property type="match status" value="1"/>
</dbReference>
<proteinExistence type="predicted"/>
<dbReference type="InterPro" id="IPR036135">
    <property type="entry name" value="MoeA_linker/N_sf"/>
</dbReference>
<dbReference type="InterPro" id="IPR024370">
    <property type="entry name" value="PBP_domain"/>
</dbReference>
<dbReference type="NCBIfam" id="NF045515">
    <property type="entry name" value="Glp_gephyrin"/>
    <property type="match status" value="1"/>
</dbReference>
<comment type="pathway">
    <text evidence="1">Cofactor biosynthesis; molybdopterin biosynthesis.</text>
</comment>
<dbReference type="NCBIfam" id="TIGR00177">
    <property type="entry name" value="molyb_syn"/>
    <property type="match status" value="1"/>
</dbReference>
<dbReference type="InterPro" id="IPR005111">
    <property type="entry name" value="MoeA_C_domain_IV"/>
</dbReference>
<dbReference type="Pfam" id="PF03454">
    <property type="entry name" value="MoeA_C"/>
    <property type="match status" value="1"/>
</dbReference>
<dbReference type="InterPro" id="IPR005110">
    <property type="entry name" value="MoeA_linker/N"/>
</dbReference>
<name>L9WVW6_9EURY</name>
<evidence type="ECO:0000256" key="1">
    <source>
        <dbReference type="ARBA" id="ARBA00005046"/>
    </source>
</evidence>
<dbReference type="SMART" id="SM00852">
    <property type="entry name" value="MoCF_biosynth"/>
    <property type="match status" value="1"/>
</dbReference>
<dbReference type="eggNOG" id="arCOG00217">
    <property type="taxonomic scope" value="Archaea"/>
</dbReference>
<dbReference type="NCBIfam" id="NF011068">
    <property type="entry name" value="PRK14498.1"/>
    <property type="match status" value="1"/>
</dbReference>
<accession>L9WVW6</accession>
<dbReference type="Gene3D" id="3.90.105.10">
    <property type="entry name" value="Molybdopterin biosynthesis moea protein, domain 2"/>
    <property type="match status" value="1"/>
</dbReference>
<dbReference type="SUPFAM" id="SSF63882">
    <property type="entry name" value="MoeA N-terminal region -like"/>
    <property type="match status" value="1"/>
</dbReference>
<dbReference type="InterPro" id="IPR008284">
    <property type="entry name" value="MoCF_biosynth_CS"/>
</dbReference>
<evidence type="ECO:0000313" key="5">
    <source>
        <dbReference type="Proteomes" id="UP000011602"/>
    </source>
</evidence>
<dbReference type="CDD" id="cd00887">
    <property type="entry name" value="MoeA"/>
    <property type="match status" value="1"/>
</dbReference>
<dbReference type="InterPro" id="IPR036425">
    <property type="entry name" value="MoaB/Mog-like_dom_sf"/>
</dbReference>
<dbReference type="PANTHER" id="PTHR10192">
    <property type="entry name" value="MOLYBDOPTERIN BIOSYNTHESIS PROTEIN"/>
    <property type="match status" value="1"/>
</dbReference>
<keyword evidence="5" id="KW-1185">Reference proteome</keyword>
<dbReference type="Gene3D" id="3.40.190.10">
    <property type="entry name" value="Periplasmic binding protein-like II"/>
    <property type="match status" value="1"/>
</dbReference>
<dbReference type="SUPFAM" id="SSF53850">
    <property type="entry name" value="Periplasmic binding protein-like II"/>
    <property type="match status" value="1"/>
</dbReference>
<dbReference type="UniPathway" id="UPA00344"/>
<reference evidence="4 5" key="1">
    <citation type="journal article" date="2014" name="PLoS Genet.">
        <title>Phylogenetically driven sequencing of extremely halophilic archaea reveals strategies for static and dynamic osmo-response.</title>
        <authorList>
            <person name="Becker E.A."/>
            <person name="Seitzer P.M."/>
            <person name="Tritt A."/>
            <person name="Larsen D."/>
            <person name="Krusor M."/>
            <person name="Yao A.I."/>
            <person name="Wu D."/>
            <person name="Madern D."/>
            <person name="Eisen J.A."/>
            <person name="Darling A.E."/>
            <person name="Facciotti M.T."/>
        </authorList>
    </citation>
    <scope>NUCLEOTIDE SEQUENCE [LARGE SCALE GENOMIC DNA]</scope>
    <source>
        <strain evidence="4 5">JCM 12255</strain>
    </source>
</reference>
<dbReference type="GO" id="GO:0005737">
    <property type="term" value="C:cytoplasm"/>
    <property type="evidence" value="ECO:0007669"/>
    <property type="project" value="TreeGrafter"/>
</dbReference>
<dbReference type="Gene3D" id="3.40.980.10">
    <property type="entry name" value="MoaB/Mog-like domain"/>
    <property type="match status" value="1"/>
</dbReference>
<organism evidence="4 5">
    <name type="scientific">Natronolimnohabitans innermongolicus JCM 12255</name>
    <dbReference type="NCBI Taxonomy" id="1227499"/>
    <lineage>
        <taxon>Archaea</taxon>
        <taxon>Methanobacteriati</taxon>
        <taxon>Methanobacteriota</taxon>
        <taxon>Stenosarchaea group</taxon>
        <taxon>Halobacteria</taxon>
        <taxon>Halobacteriales</taxon>
        <taxon>Natrialbaceae</taxon>
        <taxon>Natronolimnohabitans</taxon>
    </lineage>
</organism>
<feature type="domain" description="MoaB/Mog" evidence="3">
    <location>
        <begin position="267"/>
        <end position="406"/>
    </location>
</feature>
<dbReference type="AlphaFoldDB" id="L9WVW6"/>
<dbReference type="SUPFAM" id="SSF63867">
    <property type="entry name" value="MoeA C-terminal domain-like"/>
    <property type="match status" value="1"/>
</dbReference>
<gene>
    <name evidence="4" type="ORF">C493_14948</name>
</gene>
<dbReference type="GO" id="GO:0061599">
    <property type="term" value="F:molybdopterin molybdotransferase activity"/>
    <property type="evidence" value="ECO:0007669"/>
    <property type="project" value="TreeGrafter"/>
</dbReference>
<dbReference type="Pfam" id="PF12727">
    <property type="entry name" value="PBP_like"/>
    <property type="match status" value="1"/>
</dbReference>
<dbReference type="PATRIC" id="fig|1227499.3.peg.3063"/>
<keyword evidence="2" id="KW-0501">Molybdenum cofactor biosynthesis</keyword>
<dbReference type="FunFam" id="2.170.190.11:FF:000001">
    <property type="entry name" value="Molybdopterin molybdenumtransferase"/>
    <property type="match status" value="1"/>
</dbReference>
<evidence type="ECO:0000313" key="4">
    <source>
        <dbReference type="EMBL" id="ELY53336.1"/>
    </source>
</evidence>
<protein>
    <submittedName>
        <fullName evidence="4">Molybdopterin biosynthesis protein MoeA/LysR substrate binding-domain-containing protein</fullName>
    </submittedName>
</protein>
<dbReference type="EMBL" id="AOHZ01000068">
    <property type="protein sequence ID" value="ELY53336.1"/>
    <property type="molecule type" value="Genomic_DNA"/>
</dbReference>
<dbReference type="InterPro" id="IPR036688">
    <property type="entry name" value="MoeA_C_domain_IV_sf"/>
</dbReference>
<dbReference type="Gene3D" id="2.170.190.11">
    <property type="entry name" value="Molybdopterin biosynthesis moea protein, domain 3"/>
    <property type="match status" value="1"/>
</dbReference>
<dbReference type="InterPro" id="IPR001453">
    <property type="entry name" value="MoaB/Mog_dom"/>
</dbReference>
<evidence type="ECO:0000256" key="2">
    <source>
        <dbReference type="ARBA" id="ARBA00023150"/>
    </source>
</evidence>
<dbReference type="PROSITE" id="PS01079">
    <property type="entry name" value="MOCF_BIOSYNTHESIS_2"/>
    <property type="match status" value="1"/>
</dbReference>
<dbReference type="Pfam" id="PF00994">
    <property type="entry name" value="MoCF_biosynth"/>
    <property type="match status" value="1"/>
</dbReference>
<dbReference type="PANTHER" id="PTHR10192:SF5">
    <property type="entry name" value="GEPHYRIN"/>
    <property type="match status" value="1"/>
</dbReference>
<comment type="caution">
    <text evidence="4">The sequence shown here is derived from an EMBL/GenBank/DDBJ whole genome shotgun (WGS) entry which is preliminary data.</text>
</comment>
<dbReference type="Gene3D" id="2.40.340.10">
    <property type="entry name" value="MoeA, C-terminal, domain IV"/>
    <property type="match status" value="1"/>
</dbReference>
<dbReference type="InterPro" id="IPR038987">
    <property type="entry name" value="MoeA-like"/>
</dbReference>
<dbReference type="GO" id="GO:0006777">
    <property type="term" value="P:Mo-molybdopterin cofactor biosynthetic process"/>
    <property type="evidence" value="ECO:0007669"/>
    <property type="project" value="UniProtKB-KW"/>
</dbReference>
<evidence type="ECO:0000259" key="3">
    <source>
        <dbReference type="SMART" id="SM00852"/>
    </source>
</evidence>